<dbReference type="Proteomes" id="UP001151760">
    <property type="component" value="Unassembled WGS sequence"/>
</dbReference>
<keyword evidence="2" id="KW-1185">Reference proteome</keyword>
<gene>
    <name evidence="1" type="ORF">Tco_1110835</name>
</gene>
<dbReference type="EMBL" id="BQNB010020870">
    <property type="protein sequence ID" value="GJU00497.1"/>
    <property type="molecule type" value="Genomic_DNA"/>
</dbReference>
<protein>
    <submittedName>
        <fullName evidence="1">Uncharacterized protein</fullName>
    </submittedName>
</protein>
<reference evidence="1" key="2">
    <citation type="submission" date="2022-01" db="EMBL/GenBank/DDBJ databases">
        <authorList>
            <person name="Yamashiro T."/>
            <person name="Shiraishi A."/>
            <person name="Satake H."/>
            <person name="Nakayama K."/>
        </authorList>
    </citation>
    <scope>NUCLEOTIDE SEQUENCE</scope>
</reference>
<comment type="caution">
    <text evidence="1">The sequence shown here is derived from an EMBL/GenBank/DDBJ whole genome shotgun (WGS) entry which is preliminary data.</text>
</comment>
<reference evidence="1" key="1">
    <citation type="journal article" date="2022" name="Int. J. Mol. Sci.">
        <title>Draft Genome of Tanacetum Coccineum: Genomic Comparison of Closely Related Tanacetum-Family Plants.</title>
        <authorList>
            <person name="Yamashiro T."/>
            <person name="Shiraishi A."/>
            <person name="Nakayama K."/>
            <person name="Satake H."/>
        </authorList>
    </citation>
    <scope>NUCLEOTIDE SEQUENCE</scope>
</reference>
<evidence type="ECO:0000313" key="2">
    <source>
        <dbReference type="Proteomes" id="UP001151760"/>
    </source>
</evidence>
<accession>A0ABQ5IMA2</accession>
<name>A0ABQ5IMA2_9ASTR</name>
<sequence>MPSHSTSSNTWSNIDAKSFLRVITPHHLSTLVKPVPISLNLEVALAMDIHELCALVESCQQEMVLLRVEETWMIVLDTAELRRPTLVPKDHYLVNCFVIINLIKLHPGHGHLEVSHVINELRKPNVDIHEWGISFVLTECQMFIVYTEIPVIALFKLNLPEHLTFSPNVLGVNSTDVYVVAKIQSQFYQAIGGVYQNPGTLGCLLAY</sequence>
<evidence type="ECO:0000313" key="1">
    <source>
        <dbReference type="EMBL" id="GJU00497.1"/>
    </source>
</evidence>
<proteinExistence type="predicted"/>
<organism evidence="1 2">
    <name type="scientific">Tanacetum coccineum</name>
    <dbReference type="NCBI Taxonomy" id="301880"/>
    <lineage>
        <taxon>Eukaryota</taxon>
        <taxon>Viridiplantae</taxon>
        <taxon>Streptophyta</taxon>
        <taxon>Embryophyta</taxon>
        <taxon>Tracheophyta</taxon>
        <taxon>Spermatophyta</taxon>
        <taxon>Magnoliopsida</taxon>
        <taxon>eudicotyledons</taxon>
        <taxon>Gunneridae</taxon>
        <taxon>Pentapetalae</taxon>
        <taxon>asterids</taxon>
        <taxon>campanulids</taxon>
        <taxon>Asterales</taxon>
        <taxon>Asteraceae</taxon>
        <taxon>Asteroideae</taxon>
        <taxon>Anthemideae</taxon>
        <taxon>Anthemidinae</taxon>
        <taxon>Tanacetum</taxon>
    </lineage>
</organism>